<sequence>MIPIIIGVGVTAMALTVKALILASTRYSKLRPSDIARLNNIKLINPHVTAQQKYFQKMFQHYHGGFQSRMNQIEAFQILGISGKDILNLTPEMLKARHRKMMIQNHPDRGGSPYIAMKINTAKDLLQKTFMFKK</sequence>
<keyword evidence="3" id="KW-0653">Protein transport</keyword>
<evidence type="ECO:0000256" key="5">
    <source>
        <dbReference type="ARBA" id="ARBA00023136"/>
    </source>
</evidence>
<keyword evidence="3" id="KW-0813">Transport</keyword>
<dbReference type="PANTHER" id="PTHR12763:SF29">
    <property type="entry name" value="MITOCHONDRIAL DNAJ HOMOLOG 2"/>
    <property type="match status" value="1"/>
</dbReference>
<evidence type="ECO:0000256" key="8">
    <source>
        <dbReference type="ARBA" id="ARBA00062349"/>
    </source>
</evidence>
<dbReference type="CDD" id="cd06257">
    <property type="entry name" value="DnaJ"/>
    <property type="match status" value="1"/>
</dbReference>
<gene>
    <name evidence="10" type="primary">MDJ2</name>
    <name evidence="10" type="ORF">DEBR0S4_14708G</name>
</gene>
<evidence type="ECO:0000256" key="4">
    <source>
        <dbReference type="ARBA" id="ARBA00023128"/>
    </source>
</evidence>
<evidence type="ECO:0000313" key="10">
    <source>
        <dbReference type="EMBL" id="VUG19274.1"/>
    </source>
</evidence>
<dbReference type="PROSITE" id="PS50076">
    <property type="entry name" value="DNAJ_2"/>
    <property type="match status" value="1"/>
</dbReference>
<accession>A0A7D9CZ40</accession>
<dbReference type="FunFam" id="1.10.287.110:FF:000001">
    <property type="entry name" value="Import inner membrane translocase subunit tim14"/>
    <property type="match status" value="1"/>
</dbReference>
<dbReference type="PANTHER" id="PTHR12763">
    <property type="match status" value="1"/>
</dbReference>
<evidence type="ECO:0000256" key="7">
    <source>
        <dbReference type="ARBA" id="ARBA00037395"/>
    </source>
</evidence>
<evidence type="ECO:0000259" key="9">
    <source>
        <dbReference type="PROSITE" id="PS50076"/>
    </source>
</evidence>
<comment type="subcellular location">
    <subcellularLocation>
        <location evidence="1">Mitochondrion inner membrane</location>
    </subcellularLocation>
</comment>
<dbReference type="SUPFAM" id="SSF46565">
    <property type="entry name" value="Chaperone J-domain"/>
    <property type="match status" value="1"/>
</dbReference>
<keyword evidence="4" id="KW-0496">Mitochondrion</keyword>
<keyword evidence="11" id="KW-1185">Reference proteome</keyword>
<keyword evidence="6" id="KW-0143">Chaperone</keyword>
<evidence type="ECO:0000256" key="2">
    <source>
        <dbReference type="ARBA" id="ARBA00022792"/>
    </source>
</evidence>
<dbReference type="InterPro" id="IPR036869">
    <property type="entry name" value="J_dom_sf"/>
</dbReference>
<feature type="domain" description="J" evidence="9">
    <location>
        <begin position="74"/>
        <end position="134"/>
    </location>
</feature>
<keyword evidence="2" id="KW-0999">Mitochondrion inner membrane</keyword>
<dbReference type="SMART" id="SM00271">
    <property type="entry name" value="DnaJ"/>
    <property type="match status" value="1"/>
</dbReference>
<dbReference type="GO" id="GO:0030150">
    <property type="term" value="P:protein import into mitochondrial matrix"/>
    <property type="evidence" value="ECO:0007669"/>
    <property type="project" value="UniProtKB-ARBA"/>
</dbReference>
<evidence type="ECO:0000256" key="1">
    <source>
        <dbReference type="ARBA" id="ARBA00004273"/>
    </source>
</evidence>
<evidence type="ECO:0000256" key="6">
    <source>
        <dbReference type="ARBA" id="ARBA00023186"/>
    </source>
</evidence>
<dbReference type="GO" id="GO:0001405">
    <property type="term" value="C:PAM complex, Tim23 associated import motor"/>
    <property type="evidence" value="ECO:0007669"/>
    <property type="project" value="UniProtKB-ARBA"/>
</dbReference>
<keyword evidence="5" id="KW-0472">Membrane</keyword>
<comment type="function">
    <text evidence="7">Essential component of the PAM complex, a complex required for the translocation of transit peptide-containing proteins from the inner membrane into the mitochondrial matrix in an ATP-dependent manner. In the complex, it is required to stimulate activity of mtHSP70 (SSC1).</text>
</comment>
<reference evidence="10 11" key="1">
    <citation type="submission" date="2019-07" db="EMBL/GenBank/DDBJ databases">
        <authorList>
            <person name="Friedrich A."/>
            <person name="Schacherer J."/>
        </authorList>
    </citation>
    <scope>NUCLEOTIDE SEQUENCE [LARGE SCALE GENOMIC DNA]</scope>
</reference>
<dbReference type="AlphaFoldDB" id="A0A7D9CZ40"/>
<keyword evidence="3" id="KW-0811">Translocation</keyword>
<name>A0A7D9CZ40_DEKBR</name>
<organism evidence="10 11">
    <name type="scientific">Dekkera bruxellensis</name>
    <name type="common">Brettanomyces custersii</name>
    <dbReference type="NCBI Taxonomy" id="5007"/>
    <lineage>
        <taxon>Eukaryota</taxon>
        <taxon>Fungi</taxon>
        <taxon>Dikarya</taxon>
        <taxon>Ascomycota</taxon>
        <taxon>Saccharomycotina</taxon>
        <taxon>Pichiomycetes</taxon>
        <taxon>Pichiales</taxon>
        <taxon>Pichiaceae</taxon>
        <taxon>Brettanomyces</taxon>
    </lineage>
</organism>
<evidence type="ECO:0000256" key="3">
    <source>
        <dbReference type="ARBA" id="ARBA00023010"/>
    </source>
</evidence>
<dbReference type="Gene3D" id="1.10.287.110">
    <property type="entry name" value="DnaJ domain"/>
    <property type="match status" value="1"/>
</dbReference>
<dbReference type="InterPro" id="IPR001623">
    <property type="entry name" value="DnaJ_domain"/>
</dbReference>
<protein>
    <submittedName>
        <fullName evidence="10">DEBR0S4_14708g1_1</fullName>
    </submittedName>
</protein>
<comment type="subunit">
    <text evidence="8">Heterodimer with PAM16. Component of the PAM complex, at least composed of mtHsp70, MGE1, TIM44, PAM16, PAM17 and PAM18.</text>
</comment>
<dbReference type="EMBL" id="CABFWN010000004">
    <property type="protein sequence ID" value="VUG19274.1"/>
    <property type="molecule type" value="Genomic_DNA"/>
</dbReference>
<proteinExistence type="predicted"/>
<dbReference type="GO" id="GO:0001671">
    <property type="term" value="F:ATPase activator activity"/>
    <property type="evidence" value="ECO:0007669"/>
    <property type="project" value="TreeGrafter"/>
</dbReference>
<evidence type="ECO:0000313" key="11">
    <source>
        <dbReference type="Proteomes" id="UP000478008"/>
    </source>
</evidence>
<dbReference type="Proteomes" id="UP000478008">
    <property type="component" value="Unassembled WGS sequence"/>
</dbReference>